<name>A0A8S9S9U5_BRACR</name>
<dbReference type="Proteomes" id="UP000712600">
    <property type="component" value="Unassembled WGS sequence"/>
</dbReference>
<dbReference type="EMBL" id="QGKX02000088">
    <property type="protein sequence ID" value="KAF3589543.1"/>
    <property type="molecule type" value="Genomic_DNA"/>
</dbReference>
<gene>
    <name evidence="1" type="ORF">F2Q69_00029131</name>
</gene>
<proteinExistence type="predicted"/>
<evidence type="ECO:0000313" key="1">
    <source>
        <dbReference type="EMBL" id="KAF3589543.1"/>
    </source>
</evidence>
<protein>
    <submittedName>
        <fullName evidence="1">Uncharacterized protein</fullName>
    </submittedName>
</protein>
<dbReference type="AlphaFoldDB" id="A0A8S9S9U5"/>
<evidence type="ECO:0000313" key="2">
    <source>
        <dbReference type="Proteomes" id="UP000712600"/>
    </source>
</evidence>
<organism evidence="1 2">
    <name type="scientific">Brassica cretica</name>
    <name type="common">Mustard</name>
    <dbReference type="NCBI Taxonomy" id="69181"/>
    <lineage>
        <taxon>Eukaryota</taxon>
        <taxon>Viridiplantae</taxon>
        <taxon>Streptophyta</taxon>
        <taxon>Embryophyta</taxon>
        <taxon>Tracheophyta</taxon>
        <taxon>Spermatophyta</taxon>
        <taxon>Magnoliopsida</taxon>
        <taxon>eudicotyledons</taxon>
        <taxon>Gunneridae</taxon>
        <taxon>Pentapetalae</taxon>
        <taxon>rosids</taxon>
        <taxon>malvids</taxon>
        <taxon>Brassicales</taxon>
        <taxon>Brassicaceae</taxon>
        <taxon>Brassiceae</taxon>
        <taxon>Brassica</taxon>
    </lineage>
</organism>
<sequence length="551" mass="61705">MSQGISDNAQPTIFNRETVRDQRGEVVQEIELVAHSVDPAKADAYWVATCNVEEPPPEPWVPVRPFSERVVGRPSRCTLPFLGTISPRGIKHLVGLLFLGYERGMELTVDYLEAFLTLSQVGTDRLYGFKPRTYMEVQRGFSQGDRGWKSYFFYVRLDQASAAVECLPSFRRLWGVGVHNPIPPFPEDLFVVRNLLRGGPLFWGHFSPERVRSAVETHRSRFSSTIDDDMGMFFQDISSPAIYATAQSSGRRLLDAEDDVDPIIEDPVFGHCGWEGPRWPYLYLPGLAVSGFESPTALRLIYYECLESFSLRQDLGILLDLGGAMTNSTYVSRFSFVLIPDRFKVRDMFSAYTTCLVGIEHLSKARFRPCVGRLKIKRMIELRLFKMASMFVGANRRTGCKVLLVASDNLFVSSSNFNFATSRSCFEDYTSGGFLSIFEGRSESRIRSLTSVTSESSPTSSFAAILAPKTLHQLFLLVPIEDFLLFCHWFVERRAFPSRSSSCLSTSSSVSLETSQGSRSMRSTSLSSESFVGDGGLSGFPFSTGDFSIGF</sequence>
<accession>A0A8S9S9U5</accession>
<reference evidence="1" key="1">
    <citation type="submission" date="2019-12" db="EMBL/GenBank/DDBJ databases">
        <title>Genome sequencing and annotation of Brassica cretica.</title>
        <authorList>
            <person name="Studholme D.J."/>
            <person name="Sarris P."/>
        </authorList>
    </citation>
    <scope>NUCLEOTIDE SEQUENCE</scope>
    <source>
        <strain evidence="1">PFS-109/04</strain>
        <tissue evidence="1">Leaf</tissue>
    </source>
</reference>
<comment type="caution">
    <text evidence="1">The sequence shown here is derived from an EMBL/GenBank/DDBJ whole genome shotgun (WGS) entry which is preliminary data.</text>
</comment>